<dbReference type="PANTHER" id="PTHR23026">
    <property type="entry name" value="NADPH NITROREDUCTASE"/>
    <property type="match status" value="1"/>
</dbReference>
<evidence type="ECO:0000256" key="2">
    <source>
        <dbReference type="ARBA" id="ARBA00022643"/>
    </source>
</evidence>
<accession>A0AA37WLY3</accession>
<dbReference type="RefSeq" id="WP_284219542.1">
    <property type="nucleotide sequence ID" value="NZ_BSOT01000020.1"/>
</dbReference>
<dbReference type="GO" id="GO:0016491">
    <property type="term" value="F:oxidoreductase activity"/>
    <property type="evidence" value="ECO:0007669"/>
    <property type="project" value="UniProtKB-KW"/>
</dbReference>
<feature type="domain" description="Nitroreductase" evidence="4">
    <location>
        <begin position="31"/>
        <end position="200"/>
    </location>
</feature>
<evidence type="ECO:0000259" key="4">
    <source>
        <dbReference type="Pfam" id="PF00881"/>
    </source>
</evidence>
<dbReference type="Pfam" id="PF00881">
    <property type="entry name" value="Nitroreductase"/>
    <property type="match status" value="1"/>
</dbReference>
<protein>
    <submittedName>
        <fullName evidence="5">Oxidoreductase</fullName>
    </submittedName>
</protein>
<dbReference type="SUPFAM" id="SSF55469">
    <property type="entry name" value="FMN-dependent nitroreductase-like"/>
    <property type="match status" value="1"/>
</dbReference>
<dbReference type="InterPro" id="IPR000415">
    <property type="entry name" value="Nitroreductase-like"/>
</dbReference>
<dbReference type="PANTHER" id="PTHR23026:SF90">
    <property type="entry name" value="IODOTYROSINE DEIODINASE 1"/>
    <property type="match status" value="1"/>
</dbReference>
<organism evidence="5 6">
    <name type="scientific">Agaribacter marinus</name>
    <dbReference type="NCBI Taxonomy" id="1431249"/>
    <lineage>
        <taxon>Bacteria</taxon>
        <taxon>Pseudomonadati</taxon>
        <taxon>Pseudomonadota</taxon>
        <taxon>Gammaproteobacteria</taxon>
        <taxon>Alteromonadales</taxon>
        <taxon>Alteromonadaceae</taxon>
        <taxon>Agaribacter</taxon>
    </lineage>
</organism>
<keyword evidence="3" id="KW-0560">Oxidoreductase</keyword>
<name>A0AA37WLY3_9ALTE</name>
<reference evidence="5" key="1">
    <citation type="journal article" date="2014" name="Int. J. Syst. Evol. Microbiol.">
        <title>Complete genome sequence of Corynebacterium casei LMG S-19264T (=DSM 44701T), isolated from a smear-ripened cheese.</title>
        <authorList>
            <consortium name="US DOE Joint Genome Institute (JGI-PGF)"/>
            <person name="Walter F."/>
            <person name="Albersmeier A."/>
            <person name="Kalinowski J."/>
            <person name="Ruckert C."/>
        </authorList>
    </citation>
    <scope>NUCLEOTIDE SEQUENCE</scope>
    <source>
        <strain evidence="5">NBRC 110023</strain>
    </source>
</reference>
<evidence type="ECO:0000256" key="3">
    <source>
        <dbReference type="ARBA" id="ARBA00023002"/>
    </source>
</evidence>
<dbReference type="Proteomes" id="UP001156601">
    <property type="component" value="Unassembled WGS sequence"/>
</dbReference>
<evidence type="ECO:0000313" key="5">
    <source>
        <dbReference type="EMBL" id="GLR73114.1"/>
    </source>
</evidence>
<dbReference type="InterPro" id="IPR029479">
    <property type="entry name" value="Nitroreductase"/>
</dbReference>
<dbReference type="EMBL" id="BSOT01000020">
    <property type="protein sequence ID" value="GLR73114.1"/>
    <property type="molecule type" value="Genomic_DNA"/>
</dbReference>
<proteinExistence type="predicted"/>
<dbReference type="Gene3D" id="3.40.109.10">
    <property type="entry name" value="NADH Oxidase"/>
    <property type="match status" value="1"/>
</dbReference>
<comment type="caution">
    <text evidence="5">The sequence shown here is derived from an EMBL/GenBank/DDBJ whole genome shotgun (WGS) entry which is preliminary data.</text>
</comment>
<dbReference type="AlphaFoldDB" id="A0AA37WLY3"/>
<evidence type="ECO:0000313" key="6">
    <source>
        <dbReference type="Proteomes" id="UP001156601"/>
    </source>
</evidence>
<sequence length="224" mass="25453">MQAHNCKPLDDFIEYPPEEMSKRAQDWYQQIKRRHSIRQFSERVVPQNIIETCIKSAGTAPNGANHQPWHFAAISSPEIKRQVREQAEQHERRFYGGSAGDQWLNALKPLGTDAQKPYLETAPWLIAIFSQKKGGVEATDKQQNYYIHESVGIATGFLITALHNAGLATLTHTPKPMSFLSKICRRPDDERPYMLLVTGYPASDATIPLHALKKKRLEEISSFL</sequence>
<reference evidence="5" key="2">
    <citation type="submission" date="2023-01" db="EMBL/GenBank/DDBJ databases">
        <title>Draft genome sequence of Agaribacter marinus strain NBRC 110023.</title>
        <authorList>
            <person name="Sun Q."/>
            <person name="Mori K."/>
        </authorList>
    </citation>
    <scope>NUCLEOTIDE SEQUENCE</scope>
    <source>
        <strain evidence="5">NBRC 110023</strain>
    </source>
</reference>
<dbReference type="CDD" id="cd02144">
    <property type="entry name" value="iodotyrosine_dehalogenase"/>
    <property type="match status" value="1"/>
</dbReference>
<keyword evidence="6" id="KW-1185">Reference proteome</keyword>
<dbReference type="InterPro" id="IPR050627">
    <property type="entry name" value="Nitroreductase/BluB"/>
</dbReference>
<gene>
    <name evidence="5" type="ORF">GCM10007852_40220</name>
</gene>
<keyword evidence="2" id="KW-0288">FMN</keyword>
<evidence type="ECO:0000256" key="1">
    <source>
        <dbReference type="ARBA" id="ARBA00022630"/>
    </source>
</evidence>
<keyword evidence="1" id="KW-0285">Flavoprotein</keyword>